<protein>
    <recommendedName>
        <fullName evidence="1">HTH cro/C1-type domain-containing protein</fullName>
    </recommendedName>
</protein>
<accession>Q3AFB9</accession>
<evidence type="ECO:0000259" key="1">
    <source>
        <dbReference type="PROSITE" id="PS50943"/>
    </source>
</evidence>
<dbReference type="PANTHER" id="PTHR43236:SF2">
    <property type="entry name" value="BLL0069 PROTEIN"/>
    <property type="match status" value="1"/>
</dbReference>
<dbReference type="STRING" id="246194.CHY_0294"/>
<dbReference type="HOGENOM" id="CLU_057454_1_0_9"/>
<dbReference type="PANTHER" id="PTHR43236">
    <property type="entry name" value="ANTITOXIN HIGA1"/>
    <property type="match status" value="1"/>
</dbReference>
<dbReference type="Proteomes" id="UP000002706">
    <property type="component" value="Chromosome"/>
</dbReference>
<dbReference type="KEGG" id="chy:CHY_0294"/>
<proteinExistence type="predicted"/>
<keyword evidence="3" id="KW-1185">Reference proteome</keyword>
<dbReference type="Gene3D" id="1.10.10.2910">
    <property type="match status" value="1"/>
</dbReference>
<dbReference type="EMBL" id="CP000141">
    <property type="protein sequence ID" value="ABB15522.1"/>
    <property type="molecule type" value="Genomic_DNA"/>
</dbReference>
<dbReference type="eggNOG" id="COG2856">
    <property type="taxonomic scope" value="Bacteria"/>
</dbReference>
<dbReference type="InParanoid" id="Q3AFB9"/>
<organism evidence="2 3">
    <name type="scientific">Carboxydothermus hydrogenoformans (strain ATCC BAA-161 / DSM 6008 / Z-2901)</name>
    <dbReference type="NCBI Taxonomy" id="246194"/>
    <lineage>
        <taxon>Bacteria</taxon>
        <taxon>Bacillati</taxon>
        <taxon>Bacillota</taxon>
        <taxon>Clostridia</taxon>
        <taxon>Thermoanaerobacterales</taxon>
        <taxon>Thermoanaerobacteraceae</taxon>
        <taxon>Carboxydothermus</taxon>
    </lineage>
</organism>
<evidence type="ECO:0000313" key="2">
    <source>
        <dbReference type="EMBL" id="ABB15522.1"/>
    </source>
</evidence>
<dbReference type="AlphaFoldDB" id="Q3AFB9"/>
<dbReference type="Pfam" id="PF06114">
    <property type="entry name" value="Peptidase_M78"/>
    <property type="match status" value="1"/>
</dbReference>
<dbReference type="PROSITE" id="PS50943">
    <property type="entry name" value="HTH_CROC1"/>
    <property type="match status" value="1"/>
</dbReference>
<dbReference type="InterPro" id="IPR001387">
    <property type="entry name" value="Cro/C1-type_HTH"/>
</dbReference>
<gene>
    <name evidence="2" type="ordered locus">CHY_0294</name>
</gene>
<reference evidence="2 3" key="1">
    <citation type="journal article" date="2005" name="PLoS Genet.">
        <title>Life in hot carbon monoxide: the complete genome sequence of Carboxydothermus hydrogenoformans Z-2901.</title>
        <authorList>
            <person name="Wu M."/>
            <person name="Ren Q."/>
            <person name="Durkin A.S."/>
            <person name="Daugherty S.C."/>
            <person name="Brinkac L.M."/>
            <person name="Dodson R.J."/>
            <person name="Madupu R."/>
            <person name="Sullivan S.A."/>
            <person name="Kolonay J.F."/>
            <person name="Haft D.H."/>
            <person name="Nelson W.C."/>
            <person name="Tallon L.J."/>
            <person name="Jones K.M."/>
            <person name="Ulrich L.E."/>
            <person name="Gonzalez J.M."/>
            <person name="Zhulin I.B."/>
            <person name="Robb F.T."/>
            <person name="Eisen J.A."/>
        </authorList>
    </citation>
    <scope>NUCLEOTIDE SEQUENCE [LARGE SCALE GENOMIC DNA]</scope>
    <source>
        <strain evidence="3">ATCC BAA-161 / DSM 6008 / Z-2901</strain>
    </source>
</reference>
<sequence length="393" mass="45220">MDSSKKERSNIVRVNISVPVLNWALERSGRFHDISRKFPKINEWLTGKSMPTLRQLEDLAKATSTPLGYFFLSKPPEEKLPIPFFRTLGDHTIQRLSPEFIETFYTMKRRQAWMRDYLIDLGHEPLPFVKTAKLEDNPHDVAQKIRNTLGLKNDWAANQPTWTAALRELQKKIEDIGIIVVVNSIVGNNTHRKLNPAEFRGFVLVDEYAPLIFVNGADSKAAQMFTLAHELAHIWYGSSAAFDLQSLHPANDKIEQACNYVAAEFLVPAAELRQAWSSIAHGRDVFQMLASRFKVSEIVIARRALDLKLINREQFLNFYENYLEKERLFGVKDNEGGNFYKTQNLRLGRRFAEAVIRAAKEGKILYREAYQLTGLYGKTFEEYAKFIDWGGML</sequence>
<dbReference type="RefSeq" id="WP_011343241.1">
    <property type="nucleotide sequence ID" value="NC_007503.1"/>
</dbReference>
<dbReference type="InterPro" id="IPR010359">
    <property type="entry name" value="IrrE_HExxH"/>
</dbReference>
<feature type="domain" description="HTH cro/C1-type" evidence="1">
    <location>
        <begin position="41"/>
        <end position="70"/>
    </location>
</feature>
<name>Q3AFB9_CARHZ</name>
<evidence type="ECO:0000313" key="3">
    <source>
        <dbReference type="Proteomes" id="UP000002706"/>
    </source>
</evidence>
<dbReference type="InterPro" id="IPR052345">
    <property type="entry name" value="Rad_response_metalloprotease"/>
</dbReference>